<dbReference type="EMBL" id="KL197751">
    <property type="protein sequence ID" value="KDQ51189.1"/>
    <property type="molecule type" value="Genomic_DNA"/>
</dbReference>
<accession>A0A067P8T2</accession>
<dbReference type="STRING" id="933084.A0A067P8T2"/>
<feature type="transmembrane region" description="Helical" evidence="2">
    <location>
        <begin position="694"/>
        <end position="715"/>
    </location>
</feature>
<evidence type="ECO:0000256" key="2">
    <source>
        <dbReference type="SAM" id="Phobius"/>
    </source>
</evidence>
<keyword evidence="2" id="KW-0472">Membrane</keyword>
<feature type="region of interest" description="Disordered" evidence="1">
    <location>
        <begin position="745"/>
        <end position="765"/>
    </location>
</feature>
<protein>
    <submittedName>
        <fullName evidence="3">Uncharacterized protein</fullName>
    </submittedName>
</protein>
<organism evidence="3 4">
    <name type="scientific">Jaapia argillacea MUCL 33604</name>
    <dbReference type="NCBI Taxonomy" id="933084"/>
    <lineage>
        <taxon>Eukaryota</taxon>
        <taxon>Fungi</taxon>
        <taxon>Dikarya</taxon>
        <taxon>Basidiomycota</taxon>
        <taxon>Agaricomycotina</taxon>
        <taxon>Agaricomycetes</taxon>
        <taxon>Agaricomycetidae</taxon>
        <taxon>Jaapiales</taxon>
        <taxon>Jaapiaceae</taxon>
        <taxon>Jaapia</taxon>
    </lineage>
</organism>
<sequence>MARQFPPSSQPISDWKLDLLISPEAPKSNAVQRKPKPVSLKRSASYDSIEEIAGFKDEDVAIKRESVVKLERGHRAQIVSVVVDDEPKPKPPRKPKTPAKPTKTLAFSALPADVQPIYRTKLLTTLIEYYGGEKDPFDLDHSMDLFQTVTQHTVNKILPEKHIEIVKSGKPDNGRTYAIARQGMSEWRRGFHITANKVIKERITDSSRTIAEIKKLVAEALEDDGEAYWGEWDRNDPDASRAWCSKYILKTLAYHIQATKGSILQKNSILPLGALALSIIAVQRAFLMYESGVFVPTDEFSDENVGDLTREYAAVNLQRLMDKPSRFRALVAKASAYTTDSSSQNRRKRKAGEGVKIRANHQPGHSSLLTQSASHRSPIIHGDFRTYDTIERAWLITRLEQVEKSRYGYENPKGWIVGWPPLGLPSNGSGAIEYPSDVVQYEFACQWEVPTLAELFGAAPIYTVNNINWTVGDELGSISNLPATTHGTILPLAQTDFQANSSLSAYIIQGGNQSLMVHGSYYFLDLTGIPSAYNLTNSTTPLTTILLCDPKPSVSGGPVRLDVDNTLTVAQSGLPSTVGNIPISAANVILSSGLLGPVSEQEPQNTAKMIINYICELLFLVDPSFNLTNYPMGVPPLDIESINNNMDIFFGSASKAYTDGYDSTGSAIPTFTTVSVEAEQEEPRLAFASSKPLFIVYASFMGVATILALLLGMGVGDGERKREPFTLGTVAWAVQVRRVLDGDEKVGANAGSSTGPEYPSASYRPTYQRVSLAEESELA</sequence>
<gene>
    <name evidence="3" type="ORF">JAAARDRAFT_50925</name>
</gene>
<evidence type="ECO:0000313" key="4">
    <source>
        <dbReference type="Proteomes" id="UP000027265"/>
    </source>
</evidence>
<dbReference type="Proteomes" id="UP000027265">
    <property type="component" value="Unassembled WGS sequence"/>
</dbReference>
<dbReference type="OrthoDB" id="2756355at2759"/>
<evidence type="ECO:0000256" key="1">
    <source>
        <dbReference type="SAM" id="MobiDB-lite"/>
    </source>
</evidence>
<dbReference type="AlphaFoldDB" id="A0A067P8T2"/>
<keyword evidence="4" id="KW-1185">Reference proteome</keyword>
<reference evidence="4" key="1">
    <citation type="journal article" date="2014" name="Proc. Natl. Acad. Sci. U.S.A.">
        <title>Extensive sampling of basidiomycete genomes demonstrates inadequacy of the white-rot/brown-rot paradigm for wood decay fungi.</title>
        <authorList>
            <person name="Riley R."/>
            <person name="Salamov A.A."/>
            <person name="Brown D.W."/>
            <person name="Nagy L.G."/>
            <person name="Floudas D."/>
            <person name="Held B.W."/>
            <person name="Levasseur A."/>
            <person name="Lombard V."/>
            <person name="Morin E."/>
            <person name="Otillar R."/>
            <person name="Lindquist E.A."/>
            <person name="Sun H."/>
            <person name="LaButti K.M."/>
            <person name="Schmutz J."/>
            <person name="Jabbour D."/>
            <person name="Luo H."/>
            <person name="Baker S.E."/>
            <person name="Pisabarro A.G."/>
            <person name="Walton J.D."/>
            <person name="Blanchette R.A."/>
            <person name="Henrissat B."/>
            <person name="Martin F."/>
            <person name="Cullen D."/>
            <person name="Hibbett D.S."/>
            <person name="Grigoriev I.V."/>
        </authorList>
    </citation>
    <scope>NUCLEOTIDE SEQUENCE [LARGE SCALE GENOMIC DNA]</scope>
    <source>
        <strain evidence="4">MUCL 33604</strain>
    </source>
</reference>
<dbReference type="InParanoid" id="A0A067P8T2"/>
<name>A0A067P8T2_9AGAM</name>
<keyword evidence="2" id="KW-0812">Transmembrane</keyword>
<evidence type="ECO:0000313" key="3">
    <source>
        <dbReference type="EMBL" id="KDQ51189.1"/>
    </source>
</evidence>
<proteinExistence type="predicted"/>
<keyword evidence="2" id="KW-1133">Transmembrane helix</keyword>
<dbReference type="HOGENOM" id="CLU_359443_0_0_1"/>